<sequence>MTSSLYMLFNQTTGTPELGAYFVTELDAKKYMYAHGMQGYTVVKPARLTFDKPTRKRA</sequence>
<dbReference type="EMBL" id="JWHU01000043">
    <property type="protein sequence ID" value="KIU19036.1"/>
    <property type="molecule type" value="Genomic_DNA"/>
</dbReference>
<dbReference type="Proteomes" id="UP000032287">
    <property type="component" value="Unassembled WGS sequence"/>
</dbReference>
<comment type="caution">
    <text evidence="2">The sequence shown here is derived from an EMBL/GenBank/DDBJ whole genome shotgun (WGS) entry which is preliminary data.</text>
</comment>
<dbReference type="EMBL" id="JWHT01000047">
    <property type="protein sequence ID" value="KIU21640.1"/>
    <property type="molecule type" value="Genomic_DNA"/>
</dbReference>
<proteinExistence type="predicted"/>
<dbReference type="PATRIC" id="fig|137591.24.peg.1827"/>
<name>A0A0D1LNC5_9LACO</name>
<gene>
    <name evidence="2" type="ORF">ab3b_01885</name>
    <name evidence="1" type="ORF">QX99_02322</name>
</gene>
<organism evidence="2 4">
    <name type="scientific">Weissella cibaria</name>
    <dbReference type="NCBI Taxonomy" id="137591"/>
    <lineage>
        <taxon>Bacteria</taxon>
        <taxon>Bacillati</taxon>
        <taxon>Bacillota</taxon>
        <taxon>Bacilli</taxon>
        <taxon>Lactobacillales</taxon>
        <taxon>Lactobacillaceae</taxon>
        <taxon>Weissella</taxon>
    </lineage>
</organism>
<evidence type="ECO:0000313" key="4">
    <source>
        <dbReference type="Proteomes" id="UP000032289"/>
    </source>
</evidence>
<keyword evidence="3" id="KW-1185">Reference proteome</keyword>
<dbReference type="AlphaFoldDB" id="A0A0D1LNC5"/>
<protein>
    <submittedName>
        <fullName evidence="2">Uncharacterized protein</fullName>
    </submittedName>
</protein>
<dbReference type="Proteomes" id="UP000032289">
    <property type="component" value="Unassembled WGS sequence"/>
</dbReference>
<evidence type="ECO:0000313" key="1">
    <source>
        <dbReference type="EMBL" id="KIU19036.1"/>
    </source>
</evidence>
<evidence type="ECO:0000313" key="2">
    <source>
        <dbReference type="EMBL" id="KIU21640.1"/>
    </source>
</evidence>
<reference evidence="3 4" key="1">
    <citation type="journal article" date="2015" name="Microbiology (Mosc.)">
        <title>Genomics of the Weissella cibaria species with an examination of its metabolic traits.</title>
        <authorList>
            <person name="Lynch K.M."/>
            <person name="Lucid A."/>
            <person name="Arendt E.K."/>
            <person name="Sleator R.D."/>
            <person name="Lucey B."/>
            <person name="Coffey A."/>
        </authorList>
    </citation>
    <scope>NUCLEOTIDE SEQUENCE [LARGE SCALE GENOMIC DNA]</scope>
    <source>
        <strain evidence="2 4">AB3b</strain>
        <strain evidence="1 3">MG1</strain>
    </source>
</reference>
<dbReference type="GeneID" id="66963466"/>
<evidence type="ECO:0000313" key="3">
    <source>
        <dbReference type="Proteomes" id="UP000032287"/>
    </source>
</evidence>
<dbReference type="RefSeq" id="WP_010370908.1">
    <property type="nucleotide sequence ID" value="NZ_BJEF01000007.1"/>
</dbReference>
<accession>A0A0D1LNC5</accession>